<evidence type="ECO:0000313" key="2">
    <source>
        <dbReference type="Proteomes" id="UP000095209"/>
    </source>
</evidence>
<proteinExistence type="predicted"/>
<organism evidence="1 2">
    <name type="scientific">Bacillus solimangrovi</name>
    <dbReference type="NCBI Taxonomy" id="1305675"/>
    <lineage>
        <taxon>Bacteria</taxon>
        <taxon>Bacillati</taxon>
        <taxon>Bacillota</taxon>
        <taxon>Bacilli</taxon>
        <taxon>Bacillales</taxon>
        <taxon>Bacillaceae</taxon>
        <taxon>Bacillus</taxon>
    </lineage>
</organism>
<dbReference type="OrthoDB" id="2706316at2"/>
<sequence>MGYILPINHHQYREYHKRVEMNRERALGIKPVHKTSTKIKLNEYQMEKYHENHRLAEKKRVEYEPLVKEVDLEIIDACYAEITGTGLNFNEYA</sequence>
<evidence type="ECO:0000313" key="1">
    <source>
        <dbReference type="EMBL" id="OEH91588.1"/>
    </source>
</evidence>
<dbReference type="EMBL" id="MJEH01000055">
    <property type="protein sequence ID" value="OEH91588.1"/>
    <property type="molecule type" value="Genomic_DNA"/>
</dbReference>
<reference evidence="1 2" key="1">
    <citation type="submission" date="2016-08" db="EMBL/GenBank/DDBJ databases">
        <title>Genome of Bacillus solimangrovi GH2-4.</title>
        <authorList>
            <person name="Lim S."/>
            <person name="Kim B.-C."/>
        </authorList>
    </citation>
    <scope>NUCLEOTIDE SEQUENCE [LARGE SCALE GENOMIC DNA]</scope>
    <source>
        <strain evidence="1 2">GH2-4</strain>
    </source>
</reference>
<protein>
    <submittedName>
        <fullName evidence="1">Uncharacterized protein</fullName>
    </submittedName>
</protein>
<gene>
    <name evidence="1" type="ORF">BFG57_04230</name>
</gene>
<accession>A0A1E5LBW8</accession>
<dbReference type="AlphaFoldDB" id="A0A1E5LBW8"/>
<dbReference type="Proteomes" id="UP000095209">
    <property type="component" value="Unassembled WGS sequence"/>
</dbReference>
<dbReference type="RefSeq" id="WP_069718325.1">
    <property type="nucleotide sequence ID" value="NZ_MJEH01000055.1"/>
</dbReference>
<name>A0A1E5LBW8_9BACI</name>
<comment type="caution">
    <text evidence="1">The sequence shown here is derived from an EMBL/GenBank/DDBJ whole genome shotgun (WGS) entry which is preliminary data.</text>
</comment>
<keyword evidence="2" id="KW-1185">Reference proteome</keyword>